<evidence type="ECO:0000313" key="2">
    <source>
        <dbReference type="Proteomes" id="UP000235145"/>
    </source>
</evidence>
<evidence type="ECO:0000313" key="1">
    <source>
        <dbReference type="EMBL" id="KAJ0227829.1"/>
    </source>
</evidence>
<proteinExistence type="predicted"/>
<gene>
    <name evidence="1" type="ORF">LSAT_V11C100020480</name>
</gene>
<reference evidence="1 2" key="1">
    <citation type="journal article" date="2017" name="Nat. Commun.">
        <title>Genome assembly with in vitro proximity ligation data and whole-genome triplication in lettuce.</title>
        <authorList>
            <person name="Reyes-Chin-Wo S."/>
            <person name="Wang Z."/>
            <person name="Yang X."/>
            <person name="Kozik A."/>
            <person name="Arikit S."/>
            <person name="Song C."/>
            <person name="Xia L."/>
            <person name="Froenicke L."/>
            <person name="Lavelle D.O."/>
            <person name="Truco M.J."/>
            <person name="Xia R."/>
            <person name="Zhu S."/>
            <person name="Xu C."/>
            <person name="Xu H."/>
            <person name="Xu X."/>
            <person name="Cox K."/>
            <person name="Korf I."/>
            <person name="Meyers B.C."/>
            <person name="Michelmore R.W."/>
        </authorList>
    </citation>
    <scope>NUCLEOTIDE SEQUENCE [LARGE SCALE GENOMIC DNA]</scope>
    <source>
        <strain evidence="2">cv. Salinas</strain>
        <tissue evidence="1">Seedlings</tissue>
    </source>
</reference>
<protein>
    <submittedName>
        <fullName evidence="1">Uncharacterized protein</fullName>
    </submittedName>
</protein>
<dbReference type="EMBL" id="NBSK02000001">
    <property type="protein sequence ID" value="KAJ0227829.1"/>
    <property type="molecule type" value="Genomic_DNA"/>
</dbReference>
<dbReference type="Proteomes" id="UP000235145">
    <property type="component" value="Unassembled WGS sequence"/>
</dbReference>
<comment type="caution">
    <text evidence="1">The sequence shown here is derived from an EMBL/GenBank/DDBJ whole genome shotgun (WGS) entry which is preliminary data.</text>
</comment>
<keyword evidence="2" id="KW-1185">Reference proteome</keyword>
<sequence length="91" mass="10346">MTTHQIPVPFFGETVTARTKINVHDGIISMKFDGEVINFNIYDDMRYPDVVSAVDFMYIVNHESLALVLYTNMSINAAQVLSENYVVDKQV</sequence>
<name>A0A9R1XVU4_LACSA</name>
<accession>A0A9R1XVU4</accession>
<dbReference type="AlphaFoldDB" id="A0A9R1XVU4"/>
<organism evidence="1 2">
    <name type="scientific">Lactuca sativa</name>
    <name type="common">Garden lettuce</name>
    <dbReference type="NCBI Taxonomy" id="4236"/>
    <lineage>
        <taxon>Eukaryota</taxon>
        <taxon>Viridiplantae</taxon>
        <taxon>Streptophyta</taxon>
        <taxon>Embryophyta</taxon>
        <taxon>Tracheophyta</taxon>
        <taxon>Spermatophyta</taxon>
        <taxon>Magnoliopsida</taxon>
        <taxon>eudicotyledons</taxon>
        <taxon>Gunneridae</taxon>
        <taxon>Pentapetalae</taxon>
        <taxon>asterids</taxon>
        <taxon>campanulids</taxon>
        <taxon>Asterales</taxon>
        <taxon>Asteraceae</taxon>
        <taxon>Cichorioideae</taxon>
        <taxon>Cichorieae</taxon>
        <taxon>Lactucinae</taxon>
        <taxon>Lactuca</taxon>
    </lineage>
</organism>